<dbReference type="PROSITE" id="PS51257">
    <property type="entry name" value="PROKAR_LIPOPROTEIN"/>
    <property type="match status" value="1"/>
</dbReference>
<gene>
    <name evidence="1" type="ORF">H696_06108</name>
</gene>
<protein>
    <submittedName>
        <fullName evidence="1">Uncharacterized protein</fullName>
    </submittedName>
</protein>
<dbReference type="RefSeq" id="XP_009498145.1">
    <property type="nucleotide sequence ID" value="XM_009499870.1"/>
</dbReference>
<sequence>MALAIARAAEGWAAAGMMATPLAVLSCPAVAPPAGGCGPGGQVAGHDPGMLAPMSGWRAEAATSAALWRLAARCGRWPVAGPPCDRPGILSVSMGPLGRRPAVLALPPAGPGTLAHGSM</sequence>
<accession>A0A058YZR9</accession>
<dbReference type="Proteomes" id="UP000030693">
    <property type="component" value="Unassembled WGS sequence"/>
</dbReference>
<dbReference type="AlphaFoldDB" id="A0A058YZR9"/>
<organism evidence="1">
    <name type="scientific">Fonticula alba</name>
    <name type="common">Slime mold</name>
    <dbReference type="NCBI Taxonomy" id="691883"/>
    <lineage>
        <taxon>Eukaryota</taxon>
        <taxon>Rotosphaerida</taxon>
        <taxon>Fonticulaceae</taxon>
        <taxon>Fonticula</taxon>
    </lineage>
</organism>
<dbReference type="GeneID" id="20530833"/>
<keyword evidence="2" id="KW-1185">Reference proteome</keyword>
<name>A0A058YZR9_FONAL</name>
<dbReference type="EMBL" id="KB932218">
    <property type="protein sequence ID" value="KCV67469.1"/>
    <property type="molecule type" value="Genomic_DNA"/>
</dbReference>
<reference evidence="1" key="1">
    <citation type="submission" date="2013-04" db="EMBL/GenBank/DDBJ databases">
        <title>The Genome Sequence of Fonticula alba ATCC 38817.</title>
        <authorList>
            <consortium name="The Broad Institute Genomics Platform"/>
            <person name="Russ C."/>
            <person name="Cuomo C."/>
            <person name="Burger G."/>
            <person name="Gray M.W."/>
            <person name="Holland P.W.H."/>
            <person name="King N."/>
            <person name="Lang F.B.F."/>
            <person name="Roger A.J."/>
            <person name="Ruiz-Trillo I."/>
            <person name="Brown M."/>
            <person name="Walker B."/>
            <person name="Young S."/>
            <person name="Zeng Q."/>
            <person name="Gargeya S."/>
            <person name="Fitzgerald M."/>
            <person name="Haas B."/>
            <person name="Abouelleil A."/>
            <person name="Allen A.W."/>
            <person name="Alvarado L."/>
            <person name="Arachchi H.M."/>
            <person name="Berlin A.M."/>
            <person name="Chapman S.B."/>
            <person name="Gainer-Dewar J."/>
            <person name="Goldberg J."/>
            <person name="Griggs A."/>
            <person name="Gujja S."/>
            <person name="Hansen M."/>
            <person name="Howarth C."/>
            <person name="Imamovic A."/>
            <person name="Ireland A."/>
            <person name="Larimer J."/>
            <person name="McCowan C."/>
            <person name="Murphy C."/>
            <person name="Pearson M."/>
            <person name="Poon T.W."/>
            <person name="Priest M."/>
            <person name="Roberts A."/>
            <person name="Saif S."/>
            <person name="Shea T."/>
            <person name="Sisk P."/>
            <person name="Sykes S."/>
            <person name="Wortman J."/>
            <person name="Nusbaum C."/>
            <person name="Birren B."/>
        </authorList>
    </citation>
    <scope>NUCLEOTIDE SEQUENCE [LARGE SCALE GENOMIC DNA]</scope>
    <source>
        <strain evidence="1">ATCC 38817</strain>
    </source>
</reference>
<proteinExistence type="predicted"/>
<evidence type="ECO:0000313" key="2">
    <source>
        <dbReference type="Proteomes" id="UP000030693"/>
    </source>
</evidence>
<evidence type="ECO:0000313" key="1">
    <source>
        <dbReference type="EMBL" id="KCV67469.1"/>
    </source>
</evidence>